<dbReference type="Gene3D" id="3.40.630.30">
    <property type="match status" value="1"/>
</dbReference>
<feature type="domain" description="N-acetyltransferase" evidence="3">
    <location>
        <begin position="11"/>
        <end position="161"/>
    </location>
</feature>
<dbReference type="AlphaFoldDB" id="A0A1P8UT82"/>
<name>A0A1P8UT82_9RHOB</name>
<dbReference type="STRING" id="1250539.Ga0080574_TMP2212"/>
<keyword evidence="2 4" id="KW-0012">Acyltransferase</keyword>
<evidence type="ECO:0000313" key="4">
    <source>
        <dbReference type="EMBL" id="APZ52546.1"/>
    </source>
</evidence>
<dbReference type="OrthoDB" id="5997585at2"/>
<reference evidence="4 5" key="1">
    <citation type="submission" date="2016-04" db="EMBL/GenBank/DDBJ databases">
        <title>Deep-sea bacteria in the southern Pacific.</title>
        <authorList>
            <person name="Tang K."/>
        </authorList>
    </citation>
    <scope>NUCLEOTIDE SEQUENCE [LARGE SCALE GENOMIC DNA]</scope>
    <source>
        <strain evidence="4 5">JLT2014</strain>
    </source>
</reference>
<dbReference type="RefSeq" id="WP_076698864.1">
    <property type="nucleotide sequence ID" value="NZ_CP015093.1"/>
</dbReference>
<dbReference type="EMBL" id="CP015093">
    <property type="protein sequence ID" value="APZ52546.1"/>
    <property type="molecule type" value="Genomic_DNA"/>
</dbReference>
<gene>
    <name evidence="4" type="ORF">Ga0080574_TMP2212</name>
</gene>
<evidence type="ECO:0000313" key="5">
    <source>
        <dbReference type="Proteomes" id="UP000187059"/>
    </source>
</evidence>
<keyword evidence="1 4" id="KW-0808">Transferase</keyword>
<accession>A0A1P8UT82</accession>
<dbReference type="GO" id="GO:0016747">
    <property type="term" value="F:acyltransferase activity, transferring groups other than amino-acyl groups"/>
    <property type="evidence" value="ECO:0007669"/>
    <property type="project" value="InterPro"/>
</dbReference>
<dbReference type="KEGG" id="paby:Ga0080574_TMP2212"/>
<dbReference type="SUPFAM" id="SSF55729">
    <property type="entry name" value="Acyl-CoA N-acyltransferases (Nat)"/>
    <property type="match status" value="1"/>
</dbReference>
<dbReference type="Proteomes" id="UP000187059">
    <property type="component" value="Chromosome"/>
</dbReference>
<evidence type="ECO:0000259" key="3">
    <source>
        <dbReference type="PROSITE" id="PS51186"/>
    </source>
</evidence>
<organism evidence="4 5">
    <name type="scientific">Salipiger abyssi</name>
    <dbReference type="NCBI Taxonomy" id="1250539"/>
    <lineage>
        <taxon>Bacteria</taxon>
        <taxon>Pseudomonadati</taxon>
        <taxon>Pseudomonadota</taxon>
        <taxon>Alphaproteobacteria</taxon>
        <taxon>Rhodobacterales</taxon>
        <taxon>Roseobacteraceae</taxon>
        <taxon>Salipiger</taxon>
    </lineage>
</organism>
<dbReference type="InterPro" id="IPR000182">
    <property type="entry name" value="GNAT_dom"/>
</dbReference>
<keyword evidence="5" id="KW-1185">Reference proteome</keyword>
<evidence type="ECO:0000256" key="1">
    <source>
        <dbReference type="ARBA" id="ARBA00022679"/>
    </source>
</evidence>
<sequence length="161" mass="17645">MTITTRRAGPLDARPMAELLNEIIEIGGTTAITDPVSREDLLSWMEADPRSIWHVAEDAGGQLMGFQWIEPHRDHGATVGQIATFARTGKTGLGIGSKLFEATKAAARAAGYAWINAEIRADNEGGLIYYQSRGFEDYGVIRGYVMSNGQVVDKVLKRYDL</sequence>
<dbReference type="Pfam" id="PF00583">
    <property type="entry name" value="Acetyltransf_1"/>
    <property type="match status" value="1"/>
</dbReference>
<dbReference type="InterPro" id="IPR016181">
    <property type="entry name" value="Acyl_CoA_acyltransferase"/>
</dbReference>
<dbReference type="PROSITE" id="PS51186">
    <property type="entry name" value="GNAT"/>
    <property type="match status" value="1"/>
</dbReference>
<proteinExistence type="predicted"/>
<evidence type="ECO:0000256" key="2">
    <source>
        <dbReference type="ARBA" id="ARBA00023315"/>
    </source>
</evidence>
<dbReference type="InterPro" id="IPR050832">
    <property type="entry name" value="Bact_Acetyltransf"/>
</dbReference>
<protein>
    <submittedName>
        <fullName evidence="4">Sortase-like acyltransferase</fullName>
    </submittedName>
</protein>
<dbReference type="PANTHER" id="PTHR43877">
    <property type="entry name" value="AMINOALKYLPHOSPHONATE N-ACETYLTRANSFERASE-RELATED-RELATED"/>
    <property type="match status" value="1"/>
</dbReference>